<evidence type="ECO:0000313" key="2">
    <source>
        <dbReference type="EMBL" id="KAF0697127.1"/>
    </source>
</evidence>
<dbReference type="EMBL" id="VJMH01005341">
    <property type="protein sequence ID" value="KAF0697127.1"/>
    <property type="molecule type" value="Genomic_DNA"/>
</dbReference>
<reference evidence="2" key="2">
    <citation type="submission" date="2019-06" db="EMBL/GenBank/DDBJ databases">
        <title>Genomics analysis of Aphanomyces spp. identifies a new class of oomycete effector associated with host adaptation.</title>
        <authorList>
            <person name="Gaulin E."/>
        </authorList>
    </citation>
    <scope>NUCLEOTIDE SEQUENCE</scope>
    <source>
        <strain evidence="2">CBS 578.67</strain>
    </source>
</reference>
<feature type="region of interest" description="Disordered" evidence="1">
    <location>
        <begin position="549"/>
        <end position="593"/>
    </location>
</feature>
<dbReference type="AlphaFoldDB" id="A0A485KVI3"/>
<organism evidence="3 4">
    <name type="scientific">Aphanomyces stellatus</name>
    <dbReference type="NCBI Taxonomy" id="120398"/>
    <lineage>
        <taxon>Eukaryota</taxon>
        <taxon>Sar</taxon>
        <taxon>Stramenopiles</taxon>
        <taxon>Oomycota</taxon>
        <taxon>Saprolegniomycetes</taxon>
        <taxon>Saprolegniales</taxon>
        <taxon>Verrucalvaceae</taxon>
        <taxon>Aphanomyces</taxon>
    </lineage>
</organism>
<sequence length="623" mass="69753">MQRRGTRTMAHQHALPADPRHTGAFQPSYAHAQHPHPARHPVDDMRRYEGDPRMQYAVPPHGEYHQPYPHPPPPPPYAGAACGHVSSAPPPPPSIDLRMLENTFRKLDQKMEKILDDQDAKFRTLEASLARGKARMEALDTQIDSLPDITADALATHVLAHVLHPTTTTPAAAGFVWADGSTRFAPETWHLPLTTCRAMWSLWFHGDAARHIGPFRLLSKSDLREFDSKRRLTAARAVMGALVDLALSHFLVDSEDALHAMDLDASLGVVDRAFELLVHPPRGDSSGDDADKPLLAVLADQVANVAALPYTRIYDALPDAARQQKRPDDEPPLLYHWSDGVTRAIPEGWAYPSDTCKEIWKLYFLGTPPDATFLDGYTGERYRGPLRLLKVRHFKEKMWKTVVSNTNMVMRRLSEIAVTHALAESIEDLEEMVDGELMAVFDRAFDILLYHNPDGNIVGPTMLSTKRPTSYVVSSIHRAMIRTTAAQKQAANATTTKASEGTKRKKTDGRSTAAALLSQEVVDDEPMLTQTFQEQLQQQMPFEYTYTTDHTRADRPPSGHMLPSPPQESQGGARRQPDELFHQTPFGNHVPFGQEHQLPQYETRETPYVTPPPRSAKFPVHFL</sequence>
<reference evidence="3 4" key="1">
    <citation type="submission" date="2019-03" db="EMBL/GenBank/DDBJ databases">
        <authorList>
            <person name="Gaulin E."/>
            <person name="Dumas B."/>
        </authorList>
    </citation>
    <scope>NUCLEOTIDE SEQUENCE [LARGE SCALE GENOMIC DNA]</scope>
    <source>
        <strain evidence="3">CBS 568.67</strain>
    </source>
</reference>
<dbReference type="Proteomes" id="UP000332933">
    <property type="component" value="Unassembled WGS sequence"/>
</dbReference>
<dbReference type="OrthoDB" id="10292856at2759"/>
<evidence type="ECO:0000313" key="3">
    <source>
        <dbReference type="EMBL" id="VFT88975.1"/>
    </source>
</evidence>
<feature type="compositionally biased region" description="Low complexity" evidence="1">
    <location>
        <begin position="486"/>
        <end position="498"/>
    </location>
</feature>
<gene>
    <name evidence="3" type="primary">Aste57867_12121</name>
    <name evidence="2" type="ORF">As57867_012076</name>
    <name evidence="3" type="ORF">ASTE57867_12121</name>
</gene>
<evidence type="ECO:0000256" key="1">
    <source>
        <dbReference type="SAM" id="MobiDB-lite"/>
    </source>
</evidence>
<accession>A0A485KVI3</accession>
<keyword evidence="4" id="KW-1185">Reference proteome</keyword>
<name>A0A485KVI3_9STRA</name>
<feature type="region of interest" description="Disordered" evidence="1">
    <location>
        <begin position="1"/>
        <end position="46"/>
    </location>
</feature>
<feature type="region of interest" description="Disordered" evidence="1">
    <location>
        <begin position="486"/>
        <end position="511"/>
    </location>
</feature>
<dbReference type="EMBL" id="CAADRA010005362">
    <property type="protein sequence ID" value="VFT88975.1"/>
    <property type="molecule type" value="Genomic_DNA"/>
</dbReference>
<proteinExistence type="predicted"/>
<protein>
    <submittedName>
        <fullName evidence="3">Aste57867_12121 protein</fullName>
    </submittedName>
</protein>
<evidence type="ECO:0000313" key="4">
    <source>
        <dbReference type="Proteomes" id="UP000332933"/>
    </source>
</evidence>